<reference evidence="2" key="2">
    <citation type="journal article" date="2015" name="Data Brief">
        <title>Shoot transcriptome of the giant reed, Arundo donax.</title>
        <authorList>
            <person name="Barrero R.A."/>
            <person name="Guerrero F.D."/>
            <person name="Moolhuijzen P."/>
            <person name="Goolsby J.A."/>
            <person name="Tidwell J."/>
            <person name="Bellgard S.E."/>
            <person name="Bellgard M.I."/>
        </authorList>
    </citation>
    <scope>NUCLEOTIDE SEQUENCE</scope>
    <source>
        <tissue evidence="2">Shoot tissue taken approximately 20 cm above the soil surface</tissue>
    </source>
</reference>
<dbReference type="EMBL" id="GBRH01193401">
    <property type="protein sequence ID" value="JAE04495.1"/>
    <property type="molecule type" value="Transcribed_RNA"/>
</dbReference>
<feature type="signal peptide" evidence="1">
    <location>
        <begin position="1"/>
        <end position="17"/>
    </location>
</feature>
<reference evidence="2" key="1">
    <citation type="submission" date="2014-09" db="EMBL/GenBank/DDBJ databases">
        <authorList>
            <person name="Magalhaes I.L.F."/>
            <person name="Oliveira U."/>
            <person name="Santos F.R."/>
            <person name="Vidigal T.H.D.A."/>
            <person name="Brescovit A.D."/>
            <person name="Santos A.J."/>
        </authorList>
    </citation>
    <scope>NUCLEOTIDE SEQUENCE</scope>
    <source>
        <tissue evidence="2">Shoot tissue taken approximately 20 cm above the soil surface</tissue>
    </source>
</reference>
<evidence type="ECO:0000313" key="2">
    <source>
        <dbReference type="EMBL" id="JAE04495.1"/>
    </source>
</evidence>
<evidence type="ECO:0000256" key="1">
    <source>
        <dbReference type="SAM" id="SignalP"/>
    </source>
</evidence>
<organism evidence="2">
    <name type="scientific">Arundo donax</name>
    <name type="common">Giant reed</name>
    <name type="synonym">Donax arundinaceus</name>
    <dbReference type="NCBI Taxonomy" id="35708"/>
    <lineage>
        <taxon>Eukaryota</taxon>
        <taxon>Viridiplantae</taxon>
        <taxon>Streptophyta</taxon>
        <taxon>Embryophyta</taxon>
        <taxon>Tracheophyta</taxon>
        <taxon>Spermatophyta</taxon>
        <taxon>Magnoliopsida</taxon>
        <taxon>Liliopsida</taxon>
        <taxon>Poales</taxon>
        <taxon>Poaceae</taxon>
        <taxon>PACMAD clade</taxon>
        <taxon>Arundinoideae</taxon>
        <taxon>Arundineae</taxon>
        <taxon>Arundo</taxon>
    </lineage>
</organism>
<protein>
    <submittedName>
        <fullName evidence="2">Uncharacterized protein</fullName>
    </submittedName>
</protein>
<name>A0A0A9EUS9_ARUDO</name>
<sequence length="219" mass="22877">MSHAAATFLLLVTLAGAIVPPLEVSAAGAVDVEVLLSFFASLPRASRRILRPLWKENATAIACFLASRALPPAPWPPSTSPVRVSPAHSQRPRRGFARRLCALPALATLDLSHNHFTCPVPVACSGVAALLLGGEIPAAAAAGSPAVRARLPQPLLQPARRGAAVEPQQLWPRRAAFVGGNARAAPCLTETSASATTTFEGTWTTRSLSSTALTQLLFV</sequence>
<accession>A0A0A9EUS9</accession>
<dbReference type="AlphaFoldDB" id="A0A0A9EUS9"/>
<keyword evidence="1" id="KW-0732">Signal</keyword>
<feature type="chain" id="PRO_5002064461" evidence="1">
    <location>
        <begin position="18"/>
        <end position="219"/>
    </location>
</feature>
<proteinExistence type="predicted"/>